<evidence type="ECO:0000256" key="3">
    <source>
        <dbReference type="PROSITE-ProRule" id="PRU00284"/>
    </source>
</evidence>
<evidence type="ECO:0000259" key="5">
    <source>
        <dbReference type="PROSITE" id="PS50885"/>
    </source>
</evidence>
<dbReference type="Proteomes" id="UP000632063">
    <property type="component" value="Unassembled WGS sequence"/>
</dbReference>
<keyword evidence="7" id="KW-1185">Reference proteome</keyword>
<dbReference type="InterPro" id="IPR004089">
    <property type="entry name" value="MCPsignal_dom"/>
</dbReference>
<dbReference type="PROSITE" id="PS50111">
    <property type="entry name" value="CHEMOTAXIS_TRANSDUC_2"/>
    <property type="match status" value="1"/>
</dbReference>
<evidence type="ECO:0000256" key="1">
    <source>
        <dbReference type="ARBA" id="ARBA00023224"/>
    </source>
</evidence>
<feature type="domain" description="Methyl-accepting transducer" evidence="4">
    <location>
        <begin position="126"/>
        <end position="362"/>
    </location>
</feature>
<evidence type="ECO:0000259" key="4">
    <source>
        <dbReference type="PROSITE" id="PS50111"/>
    </source>
</evidence>
<reference evidence="6 7" key="2">
    <citation type="journal article" date="2021" name="Int. J. Syst. Evol. Microbiol.">
        <title>Roseibium litorale sp. nov., isolated from a tidal flat sediment and proposal for the reclassification of Labrenzia polysiphoniae as Roseibium polysiphoniae comb. nov.</title>
        <authorList>
            <person name="Liu Y."/>
            <person name="Pei T."/>
            <person name="Du J."/>
            <person name="Chao M."/>
            <person name="Deng M.R."/>
            <person name="Zhu H."/>
        </authorList>
    </citation>
    <scope>NUCLEOTIDE SEQUENCE [LARGE SCALE GENOMIC DNA]</scope>
    <source>
        <strain evidence="6 7">4C16A</strain>
    </source>
</reference>
<evidence type="ECO:0000313" key="6">
    <source>
        <dbReference type="EMBL" id="MBD8893250.1"/>
    </source>
</evidence>
<dbReference type="PRINTS" id="PR00260">
    <property type="entry name" value="CHEMTRNSDUCR"/>
</dbReference>
<dbReference type="Gene3D" id="1.10.287.950">
    <property type="entry name" value="Methyl-accepting chemotaxis protein"/>
    <property type="match status" value="1"/>
</dbReference>
<name>A0ABR9CQV2_9HYPH</name>
<dbReference type="SUPFAM" id="SSF58104">
    <property type="entry name" value="Methyl-accepting chemotaxis protein (MCP) signaling domain"/>
    <property type="match status" value="1"/>
</dbReference>
<protein>
    <submittedName>
        <fullName evidence="6">HAMP domain-containing protein</fullName>
    </submittedName>
</protein>
<comment type="similarity">
    <text evidence="2">Belongs to the methyl-accepting chemotaxis (MCP) protein family.</text>
</comment>
<dbReference type="InterPro" id="IPR004090">
    <property type="entry name" value="Chemotax_Me-accpt_rcpt"/>
</dbReference>
<dbReference type="Pfam" id="PF00672">
    <property type="entry name" value="HAMP"/>
    <property type="match status" value="1"/>
</dbReference>
<accession>A0ABR9CQV2</accession>
<organism evidence="6 7">
    <name type="scientific">Roseibium litorale</name>
    <dbReference type="NCBI Taxonomy" id="2803841"/>
    <lineage>
        <taxon>Bacteria</taxon>
        <taxon>Pseudomonadati</taxon>
        <taxon>Pseudomonadota</taxon>
        <taxon>Alphaproteobacteria</taxon>
        <taxon>Hyphomicrobiales</taxon>
        <taxon>Stappiaceae</taxon>
        <taxon>Roseibium</taxon>
    </lineage>
</organism>
<dbReference type="PROSITE" id="PS50885">
    <property type="entry name" value="HAMP"/>
    <property type="match status" value="1"/>
</dbReference>
<dbReference type="PANTHER" id="PTHR32089:SF112">
    <property type="entry name" value="LYSOZYME-LIKE PROTEIN-RELATED"/>
    <property type="match status" value="1"/>
</dbReference>
<dbReference type="InterPro" id="IPR003660">
    <property type="entry name" value="HAMP_dom"/>
</dbReference>
<reference evidence="7" key="1">
    <citation type="submission" date="2020-09" db="EMBL/GenBank/DDBJ databases">
        <title>The genome sequence of strain Labrenzia suaedae 4C16A.</title>
        <authorList>
            <person name="Liu Y."/>
        </authorList>
    </citation>
    <scope>NUCLEOTIDE SEQUENCE [LARGE SCALE GENOMIC DNA]</scope>
    <source>
        <strain evidence="7">4C16A</strain>
    </source>
</reference>
<feature type="domain" description="HAMP" evidence="5">
    <location>
        <begin position="4"/>
        <end position="57"/>
    </location>
</feature>
<keyword evidence="1 3" id="KW-0807">Transducer</keyword>
<dbReference type="RefSeq" id="WP_192149379.1">
    <property type="nucleotide sequence ID" value="NZ_JACYXI010000012.1"/>
</dbReference>
<proteinExistence type="inferred from homology"/>
<dbReference type="Pfam" id="PF00015">
    <property type="entry name" value="MCPsignal"/>
    <property type="match status" value="1"/>
</dbReference>
<sequence length="386" mass="41009">MFSRLSKASLRKAAAVCKAVANGDFEARILNITETGEAGELMHSINLLIDRADAYLRESKACMEYVSRNQHFRLIEETGMSGSFKDASRTINNAVQVIKERHEGLCRLGNDFEGRMLTVVNSVTESVDTLNSVSSDVAAACAEASEQSGVVASGAEEASSNMQRVAASTDELTSSIGEINRQVSSAAEVAAAAVRKAQAMDQEIESLSEMSARIGQVVKLINDIASQTNLLALNATIEAARAGEQGRGFAIVAQEVKELAGETARATEEINSQITELQDITSNAVSANKEISEAILQVNQISASIAASVEEQTAATSEIARSIDIAASGASEVTNSIADVRRATAETEEASSRVIVASKELSRQEENLKALRGEMRDFLMVATKVG</sequence>
<gene>
    <name evidence="6" type="ORF">IG616_17030</name>
</gene>
<comment type="caution">
    <text evidence="6">The sequence shown here is derived from an EMBL/GenBank/DDBJ whole genome shotgun (WGS) entry which is preliminary data.</text>
</comment>
<dbReference type="EMBL" id="JACYXI010000012">
    <property type="protein sequence ID" value="MBD8893250.1"/>
    <property type="molecule type" value="Genomic_DNA"/>
</dbReference>
<evidence type="ECO:0000313" key="7">
    <source>
        <dbReference type="Proteomes" id="UP000632063"/>
    </source>
</evidence>
<dbReference type="SMART" id="SM00283">
    <property type="entry name" value="MA"/>
    <property type="match status" value="1"/>
</dbReference>
<evidence type="ECO:0000256" key="2">
    <source>
        <dbReference type="ARBA" id="ARBA00029447"/>
    </source>
</evidence>
<dbReference type="PANTHER" id="PTHR32089">
    <property type="entry name" value="METHYL-ACCEPTING CHEMOTAXIS PROTEIN MCPB"/>
    <property type="match status" value="1"/>
</dbReference>
<dbReference type="SMART" id="SM00304">
    <property type="entry name" value="HAMP"/>
    <property type="match status" value="1"/>
</dbReference>